<proteinExistence type="predicted"/>
<comment type="caution">
    <text evidence="1">The sequence shown here is derived from an EMBL/GenBank/DDBJ whole genome shotgun (WGS) entry which is preliminary data.</text>
</comment>
<keyword evidence="2" id="KW-1185">Reference proteome</keyword>
<name>A0ABW2B273_9RHOB</name>
<organism evidence="1 2">
    <name type="scientific">Sulfitobacter porphyrae</name>
    <dbReference type="NCBI Taxonomy" id="1246864"/>
    <lineage>
        <taxon>Bacteria</taxon>
        <taxon>Pseudomonadati</taxon>
        <taxon>Pseudomonadota</taxon>
        <taxon>Alphaproteobacteria</taxon>
        <taxon>Rhodobacterales</taxon>
        <taxon>Roseobacteraceae</taxon>
        <taxon>Sulfitobacter</taxon>
    </lineage>
</organism>
<protein>
    <submittedName>
        <fullName evidence="1">Uncharacterized protein</fullName>
    </submittedName>
</protein>
<dbReference type="Proteomes" id="UP001596353">
    <property type="component" value="Unassembled WGS sequence"/>
</dbReference>
<evidence type="ECO:0000313" key="2">
    <source>
        <dbReference type="Proteomes" id="UP001596353"/>
    </source>
</evidence>
<reference evidence="2" key="1">
    <citation type="journal article" date="2019" name="Int. J. Syst. Evol. Microbiol.">
        <title>The Global Catalogue of Microorganisms (GCM) 10K type strain sequencing project: providing services to taxonomists for standard genome sequencing and annotation.</title>
        <authorList>
            <consortium name="The Broad Institute Genomics Platform"/>
            <consortium name="The Broad Institute Genome Sequencing Center for Infectious Disease"/>
            <person name="Wu L."/>
            <person name="Ma J."/>
        </authorList>
    </citation>
    <scope>NUCLEOTIDE SEQUENCE [LARGE SCALE GENOMIC DNA]</scope>
    <source>
        <strain evidence="2">CCUG 66188</strain>
    </source>
</reference>
<dbReference type="EMBL" id="JBHSWG010000001">
    <property type="protein sequence ID" value="MFC6759478.1"/>
    <property type="molecule type" value="Genomic_DNA"/>
</dbReference>
<accession>A0ABW2B273</accession>
<evidence type="ECO:0000313" key="1">
    <source>
        <dbReference type="EMBL" id="MFC6759478.1"/>
    </source>
</evidence>
<gene>
    <name evidence="1" type="ORF">ACFQFQ_08210</name>
</gene>
<sequence length="65" mass="7114">MGVRFLRRKRSGVFENSGAGAWYIAQDDGVALLQALPGRVFFEENGSEFLKTPVQATGTLLNRLG</sequence>